<gene>
    <name evidence="10" type="primary">murG</name>
    <name evidence="13" type="ORF">A3E09_01595</name>
</gene>
<dbReference type="GO" id="GO:0050511">
    <property type="term" value="F:undecaprenyldiphospho-muramoylpentapeptide beta-N-acetylglucosaminyltransferase activity"/>
    <property type="evidence" value="ECO:0007669"/>
    <property type="project" value="UniProtKB-UniRule"/>
</dbReference>
<dbReference type="PANTHER" id="PTHR21015:SF27">
    <property type="entry name" value="UDP-N-ACETYLGLUCOSAMINE--N-ACETYLMURAMYL-(PENTAPEPTIDE) PYROPHOSPHORYL-UNDECAPRENOL N-ACETYLGLUCOSAMINE TRANSFERASE"/>
    <property type="match status" value="1"/>
</dbReference>
<evidence type="ECO:0000256" key="9">
    <source>
        <dbReference type="ARBA" id="ARBA00023316"/>
    </source>
</evidence>
<dbReference type="InterPro" id="IPR007235">
    <property type="entry name" value="Glyco_trans_28_C"/>
</dbReference>
<keyword evidence="5 10" id="KW-0133">Cell shape</keyword>
<protein>
    <recommendedName>
        <fullName evidence="10">UDP-N-acetylglucosamine--N-acetylmuramyl-(pentapeptide) pyrophosphoryl-undecaprenol N-acetylglucosamine transferase</fullName>
        <ecNumber evidence="10">2.4.1.227</ecNumber>
    </recommendedName>
    <alternativeName>
        <fullName evidence="10">Undecaprenyl-PP-MurNAc-pentapeptide-UDPGlcNAc GlcNAc transferase</fullName>
    </alternativeName>
</protein>
<dbReference type="Proteomes" id="UP000178796">
    <property type="component" value="Unassembled WGS sequence"/>
</dbReference>
<evidence type="ECO:0000259" key="12">
    <source>
        <dbReference type="Pfam" id="PF04101"/>
    </source>
</evidence>
<accession>A0A1G2CHP3</accession>
<dbReference type="PANTHER" id="PTHR21015">
    <property type="entry name" value="UDP-N-ACETYLGLUCOSAMINE--N-ACETYLMURAMYL-(PENTAPEPTIDE) PYROPHOSPHORYL-UNDECAPRENOL N-ACETYLGLUCOSAMINE TRANSFERASE 1"/>
    <property type="match status" value="1"/>
</dbReference>
<feature type="binding site" evidence="10">
    <location>
        <position position="207"/>
    </location>
    <ligand>
        <name>UDP-N-acetyl-alpha-D-glucosamine</name>
        <dbReference type="ChEBI" id="CHEBI:57705"/>
    </ligand>
</feature>
<evidence type="ECO:0000256" key="7">
    <source>
        <dbReference type="ARBA" id="ARBA00023136"/>
    </source>
</evidence>
<evidence type="ECO:0000313" key="14">
    <source>
        <dbReference type="Proteomes" id="UP000178796"/>
    </source>
</evidence>
<dbReference type="GO" id="GO:0009252">
    <property type="term" value="P:peptidoglycan biosynthetic process"/>
    <property type="evidence" value="ECO:0007669"/>
    <property type="project" value="UniProtKB-UniRule"/>
</dbReference>
<evidence type="ECO:0000256" key="1">
    <source>
        <dbReference type="ARBA" id="ARBA00022475"/>
    </source>
</evidence>
<keyword evidence="8 10" id="KW-0131">Cell cycle</keyword>
<dbReference type="GO" id="GO:0051301">
    <property type="term" value="P:cell division"/>
    <property type="evidence" value="ECO:0007669"/>
    <property type="project" value="UniProtKB-KW"/>
</dbReference>
<keyword evidence="2 10" id="KW-0132">Cell division</keyword>
<keyword evidence="4 10" id="KW-0808">Transferase</keyword>
<keyword evidence="7 10" id="KW-0472">Membrane</keyword>
<dbReference type="InterPro" id="IPR004276">
    <property type="entry name" value="GlycoTrans_28_N"/>
</dbReference>
<dbReference type="AlphaFoldDB" id="A0A1G2CHP3"/>
<keyword evidence="9 10" id="KW-0961">Cell wall biogenesis/degradation</keyword>
<dbReference type="SUPFAM" id="SSF53756">
    <property type="entry name" value="UDP-Glycosyltransferase/glycogen phosphorylase"/>
    <property type="match status" value="1"/>
</dbReference>
<dbReference type="Pfam" id="PF03033">
    <property type="entry name" value="Glyco_transf_28"/>
    <property type="match status" value="1"/>
</dbReference>
<dbReference type="InterPro" id="IPR006009">
    <property type="entry name" value="GlcNAc_MurG"/>
</dbReference>
<evidence type="ECO:0000256" key="6">
    <source>
        <dbReference type="ARBA" id="ARBA00022984"/>
    </source>
</evidence>
<keyword evidence="3 10" id="KW-0328">Glycosyltransferase</keyword>
<keyword evidence="1 10" id="KW-1003">Cell membrane</keyword>
<comment type="function">
    <text evidence="10">Cell wall formation. Catalyzes the transfer of a GlcNAc subunit on undecaprenyl-pyrophosphoryl-MurNAc-pentapeptide (lipid intermediate I) to form undecaprenyl-pyrophosphoryl-MurNAc-(pentapeptide)GlcNAc (lipid intermediate II).</text>
</comment>
<feature type="binding site" evidence="10">
    <location>
        <begin position="17"/>
        <end position="19"/>
    </location>
    <ligand>
        <name>UDP-N-acetyl-alpha-D-glucosamine</name>
        <dbReference type="ChEBI" id="CHEBI:57705"/>
    </ligand>
</feature>
<evidence type="ECO:0000256" key="10">
    <source>
        <dbReference type="HAMAP-Rule" id="MF_00033"/>
    </source>
</evidence>
<dbReference type="GO" id="GO:0005886">
    <property type="term" value="C:plasma membrane"/>
    <property type="evidence" value="ECO:0007669"/>
    <property type="project" value="UniProtKB-SubCell"/>
</dbReference>
<comment type="caution">
    <text evidence="13">The sequence shown here is derived from an EMBL/GenBank/DDBJ whole genome shotgun (WGS) entry which is preliminary data.</text>
</comment>
<evidence type="ECO:0000313" key="13">
    <source>
        <dbReference type="EMBL" id="OGZ00171.1"/>
    </source>
</evidence>
<sequence>MPKTYSSLRVLVTGGGTGGHIYPLISVAEELQNIGAEHGITVETHYVGAPGRFREILLEQGIRISEVFSSKWRRYVSLLNILDIPKFFVSIFQALFHVFWIMPDVLFSKGGPGSLPVVFACWFYRIPVLIHESDAVPGRANLWAARFATRIGISFLSSQEYFGDRNVALVGNPIRTFLLKDRDNQEFSKRYFGFAQDEPLLLVLGGSQGSTRINEFILNSLELLIRDFQILHQVGVKNFEEIKREGEFLMKDFHPEERSRYKPMAYFKEDIKDAFAAADLIVSRAGAGSIFEIAAFGKPSILIPLQEGADQRANAYEYAKTGAAVVLEEQNLLPNIFAAQLKKIFGAAQKRSDMSEAASQFARPSAARLIAEGLVELATNADGE</sequence>
<dbReference type="GO" id="GO:0008360">
    <property type="term" value="P:regulation of cell shape"/>
    <property type="evidence" value="ECO:0007669"/>
    <property type="project" value="UniProtKB-KW"/>
</dbReference>
<dbReference type="EC" id="2.4.1.227" evidence="10"/>
<dbReference type="GO" id="GO:0051991">
    <property type="term" value="F:UDP-N-acetyl-D-glucosamine:N-acetylmuramoyl-L-alanyl-D-glutamyl-meso-2,6-diaminopimelyl-D-alanyl-D-alanine-diphosphoundecaprenol 4-beta-N-acetylglucosaminlytransferase activity"/>
    <property type="evidence" value="ECO:0007669"/>
    <property type="project" value="RHEA"/>
</dbReference>
<evidence type="ECO:0000256" key="3">
    <source>
        <dbReference type="ARBA" id="ARBA00022676"/>
    </source>
</evidence>
<dbReference type="HAMAP" id="MF_00033">
    <property type="entry name" value="MurG"/>
    <property type="match status" value="1"/>
</dbReference>
<comment type="pathway">
    <text evidence="10">Cell wall biogenesis; peptidoglycan biosynthesis.</text>
</comment>
<organism evidence="13 14">
    <name type="scientific">Candidatus Liptonbacteria bacterium RIFCSPHIGHO2_12_FULL_60_13</name>
    <dbReference type="NCBI Taxonomy" id="1798648"/>
    <lineage>
        <taxon>Bacteria</taxon>
        <taxon>Candidatus Liptoniibacteriota</taxon>
    </lineage>
</organism>
<comment type="similarity">
    <text evidence="10">Belongs to the glycosyltransferase 28 family. MurG subfamily.</text>
</comment>
<reference evidence="13 14" key="1">
    <citation type="journal article" date="2016" name="Nat. Commun.">
        <title>Thousands of microbial genomes shed light on interconnected biogeochemical processes in an aquifer system.</title>
        <authorList>
            <person name="Anantharaman K."/>
            <person name="Brown C.T."/>
            <person name="Hug L.A."/>
            <person name="Sharon I."/>
            <person name="Castelle C.J."/>
            <person name="Probst A.J."/>
            <person name="Thomas B.C."/>
            <person name="Singh A."/>
            <person name="Wilkins M.J."/>
            <person name="Karaoz U."/>
            <person name="Brodie E.L."/>
            <person name="Williams K.H."/>
            <person name="Hubbard S.S."/>
            <person name="Banfield J.F."/>
        </authorList>
    </citation>
    <scope>NUCLEOTIDE SEQUENCE [LARGE SCALE GENOMIC DNA]</scope>
</reference>
<evidence type="ECO:0000256" key="2">
    <source>
        <dbReference type="ARBA" id="ARBA00022618"/>
    </source>
</evidence>
<name>A0A1G2CHP3_9BACT</name>
<feature type="binding site" evidence="10">
    <location>
        <position position="311"/>
    </location>
    <ligand>
        <name>UDP-N-acetyl-alpha-D-glucosamine</name>
        <dbReference type="ChEBI" id="CHEBI:57705"/>
    </ligand>
</feature>
<dbReference type="CDD" id="cd03785">
    <property type="entry name" value="GT28_MurG"/>
    <property type="match status" value="1"/>
</dbReference>
<dbReference type="GO" id="GO:0005975">
    <property type="term" value="P:carbohydrate metabolic process"/>
    <property type="evidence" value="ECO:0007669"/>
    <property type="project" value="InterPro"/>
</dbReference>
<evidence type="ECO:0000256" key="4">
    <source>
        <dbReference type="ARBA" id="ARBA00022679"/>
    </source>
</evidence>
<comment type="caution">
    <text evidence="10">Lacks conserved residue(s) required for the propagation of feature annotation.</text>
</comment>
<dbReference type="GO" id="GO:0071555">
    <property type="term" value="P:cell wall organization"/>
    <property type="evidence" value="ECO:0007669"/>
    <property type="project" value="UniProtKB-KW"/>
</dbReference>
<dbReference type="Pfam" id="PF04101">
    <property type="entry name" value="Glyco_tran_28_C"/>
    <property type="match status" value="1"/>
</dbReference>
<dbReference type="EMBL" id="MHKY01000001">
    <property type="protein sequence ID" value="OGZ00171.1"/>
    <property type="molecule type" value="Genomic_DNA"/>
</dbReference>
<proteinExistence type="inferred from homology"/>
<feature type="domain" description="Glycosyl transferase family 28 C-terminal" evidence="12">
    <location>
        <begin position="201"/>
        <end position="367"/>
    </location>
</feature>
<feature type="binding site" evidence="10">
    <location>
        <position position="175"/>
    </location>
    <ligand>
        <name>UDP-N-acetyl-alpha-D-glucosamine</name>
        <dbReference type="ChEBI" id="CHEBI:57705"/>
    </ligand>
</feature>
<keyword evidence="6 10" id="KW-0573">Peptidoglycan synthesis</keyword>
<evidence type="ECO:0000256" key="5">
    <source>
        <dbReference type="ARBA" id="ARBA00022960"/>
    </source>
</evidence>
<comment type="subcellular location">
    <subcellularLocation>
        <location evidence="10">Cell membrane</location>
        <topology evidence="10">Peripheral membrane protein</topology>
        <orientation evidence="10">Cytoplasmic side</orientation>
    </subcellularLocation>
</comment>
<feature type="domain" description="Glycosyltransferase family 28 N-terminal" evidence="11">
    <location>
        <begin position="10"/>
        <end position="152"/>
    </location>
</feature>
<dbReference type="Gene3D" id="3.40.50.2000">
    <property type="entry name" value="Glycogen Phosphorylase B"/>
    <property type="match status" value="2"/>
</dbReference>
<comment type="catalytic activity">
    <reaction evidence="10">
        <text>di-trans,octa-cis-undecaprenyl diphospho-N-acetyl-alpha-D-muramoyl-L-alanyl-D-glutamyl-meso-2,6-diaminopimeloyl-D-alanyl-D-alanine + UDP-N-acetyl-alpha-D-glucosamine = di-trans,octa-cis-undecaprenyl diphospho-[N-acetyl-alpha-D-glucosaminyl-(1-&gt;4)]-N-acetyl-alpha-D-muramoyl-L-alanyl-D-glutamyl-meso-2,6-diaminopimeloyl-D-alanyl-D-alanine + UDP + H(+)</text>
        <dbReference type="Rhea" id="RHEA:31227"/>
        <dbReference type="ChEBI" id="CHEBI:15378"/>
        <dbReference type="ChEBI" id="CHEBI:57705"/>
        <dbReference type="ChEBI" id="CHEBI:58223"/>
        <dbReference type="ChEBI" id="CHEBI:61387"/>
        <dbReference type="ChEBI" id="CHEBI:61388"/>
        <dbReference type="EC" id="2.4.1.227"/>
    </reaction>
</comment>
<dbReference type="UniPathway" id="UPA00219"/>
<evidence type="ECO:0000256" key="8">
    <source>
        <dbReference type="ARBA" id="ARBA00023306"/>
    </source>
</evidence>
<evidence type="ECO:0000259" key="11">
    <source>
        <dbReference type="Pfam" id="PF03033"/>
    </source>
</evidence>